<gene>
    <name evidence="1" type="ORF">NCTC11997_01040</name>
</gene>
<sequence length="93" mass="10360">MLEQVTTAVAPHAGAWIETELPDVRRVEVYVAPHAGAWIETSAKPVRVITSTVAPHAGAWIETNLVSSCLQRFSGYPTHHLLNQWFKLRTRVS</sequence>
<dbReference type="Proteomes" id="UP000254603">
    <property type="component" value="Unassembled WGS sequence"/>
</dbReference>
<dbReference type="AlphaFoldDB" id="A0A378XFZ5"/>
<dbReference type="EMBL" id="UGSB01000001">
    <property type="protein sequence ID" value="SUA53122.1"/>
    <property type="molecule type" value="Genomic_DNA"/>
</dbReference>
<organism evidence="1 2">
    <name type="scientific">Oligella ureolytica</name>
    <dbReference type="NCBI Taxonomy" id="90244"/>
    <lineage>
        <taxon>Bacteria</taxon>
        <taxon>Pseudomonadati</taxon>
        <taxon>Pseudomonadota</taxon>
        <taxon>Betaproteobacteria</taxon>
        <taxon>Burkholderiales</taxon>
        <taxon>Alcaligenaceae</taxon>
        <taxon>Oligella</taxon>
    </lineage>
</organism>
<proteinExistence type="predicted"/>
<name>A0A378XFZ5_9BURK</name>
<evidence type="ECO:0000313" key="1">
    <source>
        <dbReference type="EMBL" id="SUA53122.1"/>
    </source>
</evidence>
<reference evidence="1 2" key="1">
    <citation type="submission" date="2018-06" db="EMBL/GenBank/DDBJ databases">
        <authorList>
            <consortium name="Pathogen Informatics"/>
            <person name="Doyle S."/>
        </authorList>
    </citation>
    <scope>NUCLEOTIDE SEQUENCE [LARGE SCALE GENOMIC DNA]</scope>
    <source>
        <strain evidence="1 2">NCTC11997</strain>
    </source>
</reference>
<accession>A0A378XFZ5</accession>
<evidence type="ECO:0000313" key="2">
    <source>
        <dbReference type="Proteomes" id="UP000254603"/>
    </source>
</evidence>
<protein>
    <submittedName>
        <fullName evidence="1">Uncharacterized protein</fullName>
    </submittedName>
</protein>